<gene>
    <name evidence="1" type="ORF">DFQ02_11010</name>
</gene>
<dbReference type="AlphaFoldDB" id="A0A3D9H5B7"/>
<protein>
    <recommendedName>
        <fullName evidence="3">Helix-turn-helix protein</fullName>
    </recommendedName>
</protein>
<evidence type="ECO:0008006" key="3">
    <source>
        <dbReference type="Google" id="ProtNLM"/>
    </source>
</evidence>
<dbReference type="EMBL" id="QRDX01000010">
    <property type="protein sequence ID" value="RED44708.1"/>
    <property type="molecule type" value="Genomic_DNA"/>
</dbReference>
<dbReference type="Proteomes" id="UP000256629">
    <property type="component" value="Unassembled WGS sequence"/>
</dbReference>
<organism evidence="1 2">
    <name type="scientific">Seonamhaeicola aphaedonensis</name>
    <dbReference type="NCBI Taxonomy" id="1461338"/>
    <lineage>
        <taxon>Bacteria</taxon>
        <taxon>Pseudomonadati</taxon>
        <taxon>Bacteroidota</taxon>
        <taxon>Flavobacteriia</taxon>
        <taxon>Flavobacteriales</taxon>
        <taxon>Flavobacteriaceae</taxon>
    </lineage>
</organism>
<accession>A0A3D9H5B7</accession>
<dbReference type="OrthoDB" id="1453630at2"/>
<evidence type="ECO:0000313" key="2">
    <source>
        <dbReference type="Proteomes" id="UP000256629"/>
    </source>
</evidence>
<proteinExistence type="predicted"/>
<comment type="caution">
    <text evidence="1">The sequence shown here is derived from an EMBL/GenBank/DDBJ whole genome shotgun (WGS) entry which is preliminary data.</text>
</comment>
<name>A0A3D9H5B7_9FLAO</name>
<dbReference type="RefSeq" id="WP_147297788.1">
    <property type="nucleotide sequence ID" value="NZ_QRDX01000010.1"/>
</dbReference>
<reference evidence="1 2" key="1">
    <citation type="submission" date="2018-07" db="EMBL/GenBank/DDBJ databases">
        <title>Genomic Encyclopedia of Type Strains, Phase III (KMG-III): the genomes of soil and plant-associated and newly described type strains.</title>
        <authorList>
            <person name="Whitman W."/>
        </authorList>
    </citation>
    <scope>NUCLEOTIDE SEQUENCE [LARGE SCALE GENOMIC DNA]</scope>
    <source>
        <strain evidence="1 2">CECT 8487</strain>
    </source>
</reference>
<sequence length="54" mass="6254">MNKKEYCTNKETEKALKISSCDLMHLRVKGALSFTKKGNAFLYKKDDIEKLKQS</sequence>
<evidence type="ECO:0000313" key="1">
    <source>
        <dbReference type="EMBL" id="RED44708.1"/>
    </source>
</evidence>
<keyword evidence="2" id="KW-1185">Reference proteome</keyword>